<protein>
    <submittedName>
        <fullName evidence="2">Uncharacterized protein</fullName>
    </submittedName>
</protein>
<gene>
    <name evidence="2" type="ORF">CKAN_02755900</name>
</gene>
<name>A0A3S3NF21_9MAGN</name>
<evidence type="ECO:0000313" key="3">
    <source>
        <dbReference type="Proteomes" id="UP000283530"/>
    </source>
</evidence>
<accession>A0A3S3NF21</accession>
<keyword evidence="1" id="KW-0732">Signal</keyword>
<dbReference type="EMBL" id="QPKB01000464">
    <property type="protein sequence ID" value="RWR98068.1"/>
    <property type="molecule type" value="Genomic_DNA"/>
</dbReference>
<dbReference type="AlphaFoldDB" id="A0A3S3NF21"/>
<sequence length="84" mass="9677">MAGFHLGNVMSLLATPVPLCSFLSFFISPSPDPSNSEIFQILHLREHLHFWVVHITNRIVRNRFTEQFSGLPYIYALSNYLITL</sequence>
<feature type="chain" id="PRO_5018531976" evidence="1">
    <location>
        <begin position="23"/>
        <end position="84"/>
    </location>
</feature>
<reference evidence="2 3" key="1">
    <citation type="journal article" date="2019" name="Nat. Plants">
        <title>Stout camphor tree genome fills gaps in understanding of flowering plant genome evolution.</title>
        <authorList>
            <person name="Chaw S.M."/>
            <person name="Liu Y.C."/>
            <person name="Wu Y.W."/>
            <person name="Wang H.Y."/>
            <person name="Lin C.I."/>
            <person name="Wu C.S."/>
            <person name="Ke H.M."/>
            <person name="Chang L.Y."/>
            <person name="Hsu C.Y."/>
            <person name="Yang H.T."/>
            <person name="Sudianto E."/>
            <person name="Hsu M.H."/>
            <person name="Wu K.P."/>
            <person name="Wang L.N."/>
            <person name="Leebens-Mack J.H."/>
            <person name="Tsai I.J."/>
        </authorList>
    </citation>
    <scope>NUCLEOTIDE SEQUENCE [LARGE SCALE GENOMIC DNA]</scope>
    <source>
        <strain evidence="3">cv. Chaw 1501</strain>
        <tissue evidence="2">Young leaves</tissue>
    </source>
</reference>
<evidence type="ECO:0000313" key="2">
    <source>
        <dbReference type="EMBL" id="RWR98068.1"/>
    </source>
</evidence>
<organism evidence="2 3">
    <name type="scientific">Cinnamomum micranthum f. kanehirae</name>
    <dbReference type="NCBI Taxonomy" id="337451"/>
    <lineage>
        <taxon>Eukaryota</taxon>
        <taxon>Viridiplantae</taxon>
        <taxon>Streptophyta</taxon>
        <taxon>Embryophyta</taxon>
        <taxon>Tracheophyta</taxon>
        <taxon>Spermatophyta</taxon>
        <taxon>Magnoliopsida</taxon>
        <taxon>Magnoliidae</taxon>
        <taxon>Laurales</taxon>
        <taxon>Lauraceae</taxon>
        <taxon>Cinnamomum</taxon>
    </lineage>
</organism>
<comment type="caution">
    <text evidence="2">The sequence shown here is derived from an EMBL/GenBank/DDBJ whole genome shotgun (WGS) entry which is preliminary data.</text>
</comment>
<keyword evidence="3" id="KW-1185">Reference proteome</keyword>
<dbReference type="Proteomes" id="UP000283530">
    <property type="component" value="Unassembled WGS sequence"/>
</dbReference>
<proteinExistence type="predicted"/>
<feature type="signal peptide" evidence="1">
    <location>
        <begin position="1"/>
        <end position="22"/>
    </location>
</feature>
<evidence type="ECO:0000256" key="1">
    <source>
        <dbReference type="SAM" id="SignalP"/>
    </source>
</evidence>